<evidence type="ECO:0000256" key="1">
    <source>
        <dbReference type="SAM" id="Phobius"/>
    </source>
</evidence>
<reference evidence="2 3" key="1">
    <citation type="journal article" date="2015" name="Nature">
        <title>rRNA introns, odd ribosomes, and small enigmatic genomes across a large radiation of phyla.</title>
        <authorList>
            <person name="Brown C.T."/>
            <person name="Hug L.A."/>
            <person name="Thomas B.C."/>
            <person name="Sharon I."/>
            <person name="Castelle C.J."/>
            <person name="Singh A."/>
            <person name="Wilkins M.J."/>
            <person name="Williams K.H."/>
            <person name="Banfield J.F."/>
        </authorList>
    </citation>
    <scope>NUCLEOTIDE SEQUENCE [LARGE SCALE GENOMIC DNA]</scope>
</reference>
<evidence type="ECO:0008006" key="4">
    <source>
        <dbReference type="Google" id="ProtNLM"/>
    </source>
</evidence>
<evidence type="ECO:0000313" key="3">
    <source>
        <dbReference type="Proteomes" id="UP000033944"/>
    </source>
</evidence>
<name>A0A0G0PAQ5_9BACT</name>
<dbReference type="Gene3D" id="2.120.10.30">
    <property type="entry name" value="TolB, C-terminal domain"/>
    <property type="match status" value="1"/>
</dbReference>
<keyword evidence="1" id="KW-1133">Transmembrane helix</keyword>
<dbReference type="Proteomes" id="UP000033944">
    <property type="component" value="Unassembled WGS sequence"/>
</dbReference>
<keyword evidence="1" id="KW-0472">Membrane</keyword>
<dbReference type="AlphaFoldDB" id="A0A0G0PAQ5"/>
<sequence>MAYSIRLIKVIKPIAGEWSYAHDLTSDNSAERPLYLLVNIKNKILLEENSVLDLNELGIKIITEIKNLFFESTQRDLNALKSSVGSAYDNNIKSDLIIAISAAYLSESEIVLSAVGGGCISLLRGNSLVKLLISNTSVIYATGAVTNQDKLIMSTTDLFEKYDEQRLKKLLTTDNEGTLLRNFGLQGRLFLGGKECVLGVLKVFEKKASRTDIYVNTDTDDRGGGFSKKEKLFSLLRSIKSIKPRLEKSEFDIKRGKIYTAFGVGFIVLLLFLIAVGARRKTIQTERSSYSEELAQAKYKFDEAVRLFPIDKNLARSNFLECETLLGQFESKKDKDEEVQTLIDNINAKEGEILGIYKVDSQLYLDLRLIVDGFTGSRITISAETAFVLDSINKNIIKVTLPEKRSEIVKNVDKNKKILDIASYMDNTFIFSDNEVYGFKDNQKYVIDKENNYSNIISYAYGGNLYVFEKDSDSIWRYSVGDNGYTPRKLWLSETNTVGLGNLIDVAIDGSIWILKNNSEIYVLGSGSQTRFKINDELSKSKSIEMFYTDENSENVYLLSKSNGSIIIFSKEGDYISQYVSDKIKDTTDFVVSDSLKKIYLLTNHEIYFIDLRQ</sequence>
<proteinExistence type="predicted"/>
<organism evidence="2 3">
    <name type="scientific">Candidatus Woesebacteria bacterium GW2011_GWB1_38_8b</name>
    <dbReference type="NCBI Taxonomy" id="1618571"/>
    <lineage>
        <taxon>Bacteria</taxon>
        <taxon>Candidatus Woeseibacteriota</taxon>
    </lineage>
</organism>
<comment type="caution">
    <text evidence="2">The sequence shown here is derived from an EMBL/GenBank/DDBJ whole genome shotgun (WGS) entry which is preliminary data.</text>
</comment>
<feature type="transmembrane region" description="Helical" evidence="1">
    <location>
        <begin position="258"/>
        <end position="278"/>
    </location>
</feature>
<evidence type="ECO:0000313" key="2">
    <source>
        <dbReference type="EMBL" id="KKQ86386.1"/>
    </source>
</evidence>
<dbReference type="SUPFAM" id="SSF63829">
    <property type="entry name" value="Calcium-dependent phosphotriesterase"/>
    <property type="match status" value="1"/>
</dbReference>
<dbReference type="EMBL" id="LBVN01000026">
    <property type="protein sequence ID" value="KKQ86386.1"/>
    <property type="molecule type" value="Genomic_DNA"/>
</dbReference>
<dbReference type="InterPro" id="IPR011042">
    <property type="entry name" value="6-blade_b-propeller_TolB-like"/>
</dbReference>
<gene>
    <name evidence="2" type="ORF">UT10_C0026G0010</name>
</gene>
<protein>
    <recommendedName>
        <fullName evidence="4">PPM-type phosphatase domain-containing protein</fullName>
    </recommendedName>
</protein>
<keyword evidence="1" id="KW-0812">Transmembrane</keyword>
<accession>A0A0G0PAQ5</accession>